<accession>A0A6V7UMI2</accession>
<name>A0A6V7UMI2_MELEN</name>
<dbReference type="Proteomes" id="UP000580250">
    <property type="component" value="Unassembled WGS sequence"/>
</dbReference>
<evidence type="ECO:0000313" key="1">
    <source>
        <dbReference type="EMBL" id="CAD2160541.1"/>
    </source>
</evidence>
<organism evidence="1 2">
    <name type="scientific">Meloidogyne enterolobii</name>
    <name type="common">Root-knot nematode worm</name>
    <name type="synonym">Meloidogyne mayaguensis</name>
    <dbReference type="NCBI Taxonomy" id="390850"/>
    <lineage>
        <taxon>Eukaryota</taxon>
        <taxon>Metazoa</taxon>
        <taxon>Ecdysozoa</taxon>
        <taxon>Nematoda</taxon>
        <taxon>Chromadorea</taxon>
        <taxon>Rhabditida</taxon>
        <taxon>Tylenchina</taxon>
        <taxon>Tylenchomorpha</taxon>
        <taxon>Tylenchoidea</taxon>
        <taxon>Meloidogynidae</taxon>
        <taxon>Meloidogyninae</taxon>
        <taxon>Meloidogyne</taxon>
    </lineage>
</organism>
<reference evidence="1 2" key="1">
    <citation type="submission" date="2020-08" db="EMBL/GenBank/DDBJ databases">
        <authorList>
            <person name="Koutsovoulos G."/>
            <person name="Danchin GJ E."/>
        </authorList>
    </citation>
    <scope>NUCLEOTIDE SEQUENCE [LARGE SCALE GENOMIC DNA]</scope>
</reference>
<gene>
    <name evidence="1" type="ORF">MENT_LOCUS14314</name>
</gene>
<proteinExistence type="predicted"/>
<protein>
    <submittedName>
        <fullName evidence="1">Uncharacterized protein</fullName>
    </submittedName>
</protein>
<dbReference type="EMBL" id="CAJEWN010000080">
    <property type="protein sequence ID" value="CAD2160541.1"/>
    <property type="molecule type" value="Genomic_DNA"/>
</dbReference>
<comment type="caution">
    <text evidence="1">The sequence shown here is derived from an EMBL/GenBank/DDBJ whole genome shotgun (WGS) entry which is preliminary data.</text>
</comment>
<evidence type="ECO:0000313" key="2">
    <source>
        <dbReference type="Proteomes" id="UP000580250"/>
    </source>
</evidence>
<dbReference type="AlphaFoldDB" id="A0A6V7UMI2"/>
<sequence length="113" mass="12617">MTKYVFEINGKTYPHNTLISPVPTWKIDQIMVDFIGIHLGLVNPQYPACKTKPSVRSSHVIVPLARASKTSKGLETSKSQETPCTVPTVQGCEGEGVWRPFWPIFGVCRVLKF</sequence>